<gene>
    <name evidence="8" type="ORF">O4H32_07165</name>
</gene>
<dbReference type="GO" id="GO:0005524">
    <property type="term" value="F:ATP binding"/>
    <property type="evidence" value="ECO:0007669"/>
    <property type="project" value="UniProtKB-KW"/>
</dbReference>
<dbReference type="InterPro" id="IPR003439">
    <property type="entry name" value="ABC_transporter-like_ATP-bd"/>
</dbReference>
<reference evidence="8" key="1">
    <citation type="submission" date="2022-12" db="EMBL/GenBank/DDBJ databases">
        <title>Bacterial isolates from different developmental stages of Nematostella vectensis.</title>
        <authorList>
            <person name="Fraune S."/>
        </authorList>
    </citation>
    <scope>NUCLEOTIDE SEQUENCE</scope>
    <source>
        <strain evidence="8">G21619-S1</strain>
    </source>
</reference>
<evidence type="ECO:0000313" key="8">
    <source>
        <dbReference type="EMBL" id="MCZ4329727.1"/>
    </source>
</evidence>
<keyword evidence="3" id="KW-1003">Cell membrane</keyword>
<dbReference type="CDD" id="cd03224">
    <property type="entry name" value="ABC_TM1139_LivF_branched"/>
    <property type="match status" value="1"/>
</dbReference>
<dbReference type="InterPro" id="IPR003593">
    <property type="entry name" value="AAA+_ATPase"/>
</dbReference>
<evidence type="ECO:0000313" key="9">
    <source>
        <dbReference type="Proteomes" id="UP001068379"/>
    </source>
</evidence>
<dbReference type="Gene3D" id="3.40.50.300">
    <property type="entry name" value="P-loop containing nucleotide triphosphate hydrolases"/>
    <property type="match status" value="1"/>
</dbReference>
<organism evidence="8 9">
    <name type="scientific">Castellaniella denitrificans</name>
    <dbReference type="NCBI Taxonomy" id="56119"/>
    <lineage>
        <taxon>Bacteria</taxon>
        <taxon>Pseudomonadati</taxon>
        <taxon>Pseudomonadota</taxon>
        <taxon>Betaproteobacteria</taxon>
        <taxon>Burkholderiales</taxon>
        <taxon>Alcaligenaceae</taxon>
        <taxon>Castellaniella</taxon>
    </lineage>
</organism>
<keyword evidence="4" id="KW-0547">Nucleotide-binding</keyword>
<proteinExistence type="inferred from homology"/>
<feature type="domain" description="ABC transporter" evidence="7">
    <location>
        <begin position="6"/>
        <end position="238"/>
    </location>
</feature>
<dbReference type="PANTHER" id="PTHR43820:SF4">
    <property type="entry name" value="HIGH-AFFINITY BRANCHED-CHAIN AMINO ACID TRANSPORT ATP-BINDING PROTEIN LIVF"/>
    <property type="match status" value="1"/>
</dbReference>
<dbReference type="PROSITE" id="PS00211">
    <property type="entry name" value="ABC_TRANSPORTER_1"/>
    <property type="match status" value="1"/>
</dbReference>
<sequence>MPDPILHLSNLDVRYGRTQALSGIGLSLYEGEAVGLLGTNGAGKTTLLNAVSGFLRPSGGTLELFGEPIHQCPPHQIVRRGLLQLSQERDLFGDLTVLDNLRLGSLARAPKTFDRNLERVFHYFPRLKERVAQRASTMSGGEQQMLAIGRALMAEPRIMLFDEPSAGLSPLFVQEIGAMMRALRNDGDVSILLVEQNMLLAAQVIDRFYMLRAGTVVAEGPVSELEQDHEELARRYYL</sequence>
<comment type="similarity">
    <text evidence="1">Belongs to the ABC transporter superfamily.</text>
</comment>
<accession>A0ABT4M351</accession>
<keyword evidence="5 8" id="KW-0067">ATP-binding</keyword>
<dbReference type="SMART" id="SM00382">
    <property type="entry name" value="AAA"/>
    <property type="match status" value="1"/>
</dbReference>
<dbReference type="EMBL" id="JAPWHE010000003">
    <property type="protein sequence ID" value="MCZ4329727.1"/>
    <property type="molecule type" value="Genomic_DNA"/>
</dbReference>
<keyword evidence="9" id="KW-1185">Reference proteome</keyword>
<dbReference type="RefSeq" id="WP_269357886.1">
    <property type="nucleotide sequence ID" value="NZ_JAPWHE010000003.1"/>
</dbReference>
<dbReference type="InterPro" id="IPR027417">
    <property type="entry name" value="P-loop_NTPase"/>
</dbReference>
<dbReference type="InterPro" id="IPR052156">
    <property type="entry name" value="BCAA_Transport_ATP-bd_LivF"/>
</dbReference>
<evidence type="ECO:0000256" key="5">
    <source>
        <dbReference type="ARBA" id="ARBA00022840"/>
    </source>
</evidence>
<keyword evidence="6" id="KW-0029">Amino-acid transport</keyword>
<evidence type="ECO:0000256" key="3">
    <source>
        <dbReference type="ARBA" id="ARBA00022475"/>
    </source>
</evidence>
<name>A0ABT4M351_9BURK</name>
<dbReference type="Proteomes" id="UP001068379">
    <property type="component" value="Unassembled WGS sequence"/>
</dbReference>
<dbReference type="PANTHER" id="PTHR43820">
    <property type="entry name" value="HIGH-AFFINITY BRANCHED-CHAIN AMINO ACID TRANSPORT ATP-BINDING PROTEIN LIVF"/>
    <property type="match status" value="1"/>
</dbReference>
<evidence type="ECO:0000256" key="2">
    <source>
        <dbReference type="ARBA" id="ARBA00022448"/>
    </source>
</evidence>
<dbReference type="SUPFAM" id="SSF52540">
    <property type="entry name" value="P-loop containing nucleoside triphosphate hydrolases"/>
    <property type="match status" value="1"/>
</dbReference>
<keyword evidence="3" id="KW-0472">Membrane</keyword>
<keyword evidence="2" id="KW-0813">Transport</keyword>
<dbReference type="InterPro" id="IPR017871">
    <property type="entry name" value="ABC_transporter-like_CS"/>
</dbReference>
<comment type="caution">
    <text evidence="8">The sequence shown here is derived from an EMBL/GenBank/DDBJ whole genome shotgun (WGS) entry which is preliminary data.</text>
</comment>
<dbReference type="Pfam" id="PF00005">
    <property type="entry name" value="ABC_tran"/>
    <property type="match status" value="1"/>
</dbReference>
<evidence type="ECO:0000256" key="4">
    <source>
        <dbReference type="ARBA" id="ARBA00022741"/>
    </source>
</evidence>
<dbReference type="PROSITE" id="PS50893">
    <property type="entry name" value="ABC_TRANSPORTER_2"/>
    <property type="match status" value="1"/>
</dbReference>
<protein>
    <submittedName>
        <fullName evidence="8">ABC transporter ATP-binding protein</fullName>
    </submittedName>
</protein>
<evidence type="ECO:0000259" key="7">
    <source>
        <dbReference type="PROSITE" id="PS50893"/>
    </source>
</evidence>
<evidence type="ECO:0000256" key="1">
    <source>
        <dbReference type="ARBA" id="ARBA00005417"/>
    </source>
</evidence>
<evidence type="ECO:0000256" key="6">
    <source>
        <dbReference type="ARBA" id="ARBA00022970"/>
    </source>
</evidence>